<keyword evidence="1" id="KW-0963">Cytoplasm</keyword>
<dbReference type="PATRIC" id="fig|1618586.3.peg.658"/>
<dbReference type="InterPro" id="IPR036866">
    <property type="entry name" value="RibonucZ/Hydroxyglut_hydro"/>
</dbReference>
<dbReference type="InterPro" id="IPR042173">
    <property type="entry name" value="RNase_J_2"/>
</dbReference>
<dbReference type="InterPro" id="IPR055132">
    <property type="entry name" value="RNase_J_b_CASP"/>
</dbReference>
<evidence type="ECO:0000256" key="6">
    <source>
        <dbReference type="ARBA" id="ARBA00022839"/>
    </source>
</evidence>
<sequence length="549" mass="60549">MLKFIALSGTTGVTENLYVHEYKDEMIIVDCGVGFPDLEMPGVDLVIPDFSYIVKNKHKLKGIVLSQGHEDHIGALPFLLREVNAPIWCAPLVTEFIEEKFKDNDLNLGDIKINTFNPDTAVFEIGSFKITPFRVSHSVPDTVGFLIETPEGKIMHVPEHKIDQKSVDGMSFDIQKAKTLAGSGVLCLISDCLGSNGPGFTPSGTEIEDIMYKIAQTAKGAVYISAMSSSIGRFQQMINVASKLRRKVVFVGRSIQNKTESAHKLGYLKYLDNQVVDIKQSKKLQPKDLLYIIAGCYGQIGSSVYRLATGDDDRLSVSTNDTFIFSADPAPPYSKESQDFVIDELIDKGVDVHYYELKEGLHVSGHGGQEDIKMLFDIANPKYFIPTGGTIRYMHAYEKLVVETGRSKQNVFKLKPGEGVVFENGNARRGEKIPVKEVMVHGLGIGDIGKVVLGDRTLLGKQGMVVVVFKATKQGKVLGKPEIVSRGFVFEGISGGLINDATQRLMAIVGNRKNLNTKILKEESTRFLENYFFKATGRSPMILPVVVEV</sequence>
<dbReference type="PANTHER" id="PTHR43694">
    <property type="entry name" value="RIBONUCLEASE J"/>
    <property type="match status" value="1"/>
</dbReference>
<dbReference type="Gene3D" id="3.60.15.10">
    <property type="entry name" value="Ribonuclease Z/Hydroxyacylglutathione hydrolase-like"/>
    <property type="match status" value="1"/>
</dbReference>
<dbReference type="Pfam" id="PF17770">
    <property type="entry name" value="RNase_J_C"/>
    <property type="match status" value="1"/>
</dbReference>
<proteinExistence type="predicted"/>
<dbReference type="AlphaFoldDB" id="A0A0G0BJQ1"/>
<evidence type="ECO:0000256" key="5">
    <source>
        <dbReference type="ARBA" id="ARBA00022833"/>
    </source>
</evidence>
<evidence type="ECO:0000256" key="2">
    <source>
        <dbReference type="ARBA" id="ARBA00022722"/>
    </source>
</evidence>
<evidence type="ECO:0000256" key="1">
    <source>
        <dbReference type="ARBA" id="ARBA00022490"/>
    </source>
</evidence>
<dbReference type="GO" id="GO:0004527">
    <property type="term" value="F:exonuclease activity"/>
    <property type="evidence" value="ECO:0007669"/>
    <property type="project" value="UniProtKB-KW"/>
</dbReference>
<dbReference type="InterPro" id="IPR001279">
    <property type="entry name" value="Metallo-B-lactamas"/>
</dbReference>
<evidence type="ECO:0000259" key="8">
    <source>
        <dbReference type="SMART" id="SM00849"/>
    </source>
</evidence>
<comment type="caution">
    <text evidence="9">The sequence shown here is derived from an EMBL/GenBank/DDBJ whole genome shotgun (WGS) entry which is preliminary data.</text>
</comment>
<evidence type="ECO:0000313" key="10">
    <source>
        <dbReference type="Proteomes" id="UP000034803"/>
    </source>
</evidence>
<dbReference type="Gene3D" id="3.10.20.580">
    <property type="match status" value="1"/>
</dbReference>
<evidence type="ECO:0000256" key="3">
    <source>
        <dbReference type="ARBA" id="ARBA00022723"/>
    </source>
</evidence>
<dbReference type="Pfam" id="PF07521">
    <property type="entry name" value="RMMBL"/>
    <property type="match status" value="1"/>
</dbReference>
<organism evidence="9 10">
    <name type="scientific">Candidatus Woesebacteria bacterium GW2011_GWC2_31_9</name>
    <dbReference type="NCBI Taxonomy" id="1618586"/>
    <lineage>
        <taxon>Bacteria</taxon>
        <taxon>Candidatus Woeseibacteriota</taxon>
    </lineage>
</organism>
<keyword evidence="6" id="KW-0269">Exonuclease</keyword>
<dbReference type="GO" id="GO:0003723">
    <property type="term" value="F:RNA binding"/>
    <property type="evidence" value="ECO:0007669"/>
    <property type="project" value="UniProtKB-KW"/>
</dbReference>
<accession>A0A0G0BJQ1</accession>
<dbReference type="GO" id="GO:0046872">
    <property type="term" value="F:metal ion binding"/>
    <property type="evidence" value="ECO:0007669"/>
    <property type="project" value="UniProtKB-KW"/>
</dbReference>
<dbReference type="Pfam" id="PF22505">
    <property type="entry name" value="RNase_J_b_CASP"/>
    <property type="match status" value="1"/>
</dbReference>
<evidence type="ECO:0000313" key="9">
    <source>
        <dbReference type="EMBL" id="KKP31272.1"/>
    </source>
</evidence>
<dbReference type="SMART" id="SM00849">
    <property type="entry name" value="Lactamase_B"/>
    <property type="match status" value="1"/>
</dbReference>
<keyword evidence="3" id="KW-0479">Metal-binding</keyword>
<dbReference type="InterPro" id="IPR004613">
    <property type="entry name" value="RNase_J"/>
</dbReference>
<name>A0A0G0BJQ1_9BACT</name>
<keyword evidence="4" id="KW-0378">Hydrolase</keyword>
<dbReference type="Pfam" id="PF12706">
    <property type="entry name" value="Lactamase_B_2"/>
    <property type="match status" value="1"/>
</dbReference>
<feature type="domain" description="Metallo-beta-lactamase" evidence="8">
    <location>
        <begin position="14"/>
        <end position="189"/>
    </location>
</feature>
<gene>
    <name evidence="9" type="ORF">UR21_C0012G0013</name>
</gene>
<protein>
    <recommendedName>
        <fullName evidence="8">Metallo-beta-lactamase domain-containing protein</fullName>
    </recommendedName>
</protein>
<dbReference type="SUPFAM" id="SSF56281">
    <property type="entry name" value="Metallo-hydrolase/oxidoreductase"/>
    <property type="match status" value="1"/>
</dbReference>
<evidence type="ECO:0000256" key="7">
    <source>
        <dbReference type="ARBA" id="ARBA00022884"/>
    </source>
</evidence>
<keyword evidence="2" id="KW-0540">Nuclease</keyword>
<dbReference type="InterPro" id="IPR041636">
    <property type="entry name" value="RNase_J_C"/>
</dbReference>
<keyword evidence="7" id="KW-0694">RNA-binding</keyword>
<keyword evidence="5" id="KW-0862">Zinc</keyword>
<dbReference type="CDD" id="cd07714">
    <property type="entry name" value="RNaseJ_MBL-fold"/>
    <property type="match status" value="1"/>
</dbReference>
<reference evidence="9 10" key="1">
    <citation type="journal article" date="2015" name="Nature">
        <title>rRNA introns, odd ribosomes, and small enigmatic genomes across a large radiation of phyla.</title>
        <authorList>
            <person name="Brown C.T."/>
            <person name="Hug L.A."/>
            <person name="Thomas B.C."/>
            <person name="Sharon I."/>
            <person name="Castelle C.J."/>
            <person name="Singh A."/>
            <person name="Wilkins M.J."/>
            <person name="Williams K.H."/>
            <person name="Banfield J.F."/>
        </authorList>
    </citation>
    <scope>NUCLEOTIDE SEQUENCE [LARGE SCALE GENOMIC DNA]</scope>
</reference>
<dbReference type="Proteomes" id="UP000034803">
    <property type="component" value="Unassembled WGS sequence"/>
</dbReference>
<evidence type="ECO:0000256" key="4">
    <source>
        <dbReference type="ARBA" id="ARBA00022801"/>
    </source>
</evidence>
<dbReference type="EMBL" id="LBOI01000012">
    <property type="protein sequence ID" value="KKP31272.1"/>
    <property type="molecule type" value="Genomic_DNA"/>
</dbReference>
<dbReference type="Gene3D" id="3.40.50.10710">
    <property type="entry name" value="Metallo-hydrolase/oxidoreductase"/>
    <property type="match status" value="1"/>
</dbReference>
<dbReference type="NCBIfam" id="TIGR00649">
    <property type="entry name" value="MG423"/>
    <property type="match status" value="1"/>
</dbReference>
<dbReference type="PANTHER" id="PTHR43694:SF1">
    <property type="entry name" value="RIBONUCLEASE J"/>
    <property type="match status" value="1"/>
</dbReference>
<dbReference type="InterPro" id="IPR011108">
    <property type="entry name" value="RMMBL"/>
</dbReference>